<dbReference type="Gene3D" id="1.10.630.10">
    <property type="entry name" value="Cytochrome P450"/>
    <property type="match status" value="1"/>
</dbReference>
<dbReference type="EMBL" id="JRKL02001201">
    <property type="protein sequence ID" value="KAF3965384.1"/>
    <property type="molecule type" value="Genomic_DNA"/>
</dbReference>
<evidence type="ECO:0000256" key="6">
    <source>
        <dbReference type="SAM" id="Phobius"/>
    </source>
</evidence>
<dbReference type="GO" id="GO:0020037">
    <property type="term" value="F:heme binding"/>
    <property type="evidence" value="ECO:0007669"/>
    <property type="project" value="InterPro"/>
</dbReference>
<sequence>MPSFPLYSCLFFFLFIIVLYWKRSKAKRQSHKLPSGPWKLPLIGNLHQLGFSLPHRSLRDLAMKYGPIMQLQLCEVVAIIISSPKVVEEVLKTHDAALANRPIVLAIEVMCYGNSGIVFAPYGDYWRQMRKICVSKLLSAKRVQSFSRIREEVVNNLVESISLSEGVPINLSEKIFFSTYCTAFRAAIGKKCKYEKEFISLIKEMFTLDGAFNLPDFFPSLKFLRFLTGIKLALLKTHRKTDKILNDIINDHKKKRIVISAKKSEESDNDDMIDVLLKLQETGELGFNVTYNHIKAVTLEVFFAGSETSATTNGQCQN</sequence>
<proteinExistence type="inferred from homology"/>
<gene>
    <name evidence="7" type="ORF">CMV_010422</name>
</gene>
<dbReference type="InterPro" id="IPR001128">
    <property type="entry name" value="Cyt_P450"/>
</dbReference>
<dbReference type="InterPro" id="IPR002401">
    <property type="entry name" value="Cyt_P450_E_grp-I"/>
</dbReference>
<feature type="transmembrane region" description="Helical" evidence="6">
    <location>
        <begin position="6"/>
        <end position="22"/>
    </location>
</feature>
<reference evidence="7" key="1">
    <citation type="submission" date="2020-03" db="EMBL/GenBank/DDBJ databases">
        <title>Castanea mollissima Vanexum genome sequencing.</title>
        <authorList>
            <person name="Staton M."/>
        </authorList>
    </citation>
    <scope>NUCLEOTIDE SEQUENCE</scope>
    <source>
        <tissue evidence="7">Leaf</tissue>
    </source>
</reference>
<dbReference type="PRINTS" id="PR00463">
    <property type="entry name" value="EP450I"/>
</dbReference>
<keyword evidence="3" id="KW-0479">Metal-binding</keyword>
<dbReference type="PANTHER" id="PTHR47955:SF8">
    <property type="entry name" value="CYTOCHROME P450 71D11-LIKE"/>
    <property type="match status" value="1"/>
</dbReference>
<accession>A0A8J4VXU4</accession>
<keyword evidence="6" id="KW-0472">Membrane</keyword>
<organism evidence="7 8">
    <name type="scientific">Castanea mollissima</name>
    <name type="common">Chinese chestnut</name>
    <dbReference type="NCBI Taxonomy" id="60419"/>
    <lineage>
        <taxon>Eukaryota</taxon>
        <taxon>Viridiplantae</taxon>
        <taxon>Streptophyta</taxon>
        <taxon>Embryophyta</taxon>
        <taxon>Tracheophyta</taxon>
        <taxon>Spermatophyta</taxon>
        <taxon>Magnoliopsida</taxon>
        <taxon>eudicotyledons</taxon>
        <taxon>Gunneridae</taxon>
        <taxon>Pentapetalae</taxon>
        <taxon>rosids</taxon>
        <taxon>fabids</taxon>
        <taxon>Fagales</taxon>
        <taxon>Fagaceae</taxon>
        <taxon>Castanea</taxon>
    </lineage>
</organism>
<evidence type="ECO:0000256" key="5">
    <source>
        <dbReference type="ARBA" id="ARBA00023004"/>
    </source>
</evidence>
<dbReference type="Proteomes" id="UP000737018">
    <property type="component" value="Unassembled WGS sequence"/>
</dbReference>
<dbReference type="GO" id="GO:0004497">
    <property type="term" value="F:monooxygenase activity"/>
    <property type="evidence" value="ECO:0007669"/>
    <property type="project" value="InterPro"/>
</dbReference>
<keyword evidence="4" id="KW-0560">Oxidoreductase</keyword>
<dbReference type="GO" id="GO:0005506">
    <property type="term" value="F:iron ion binding"/>
    <property type="evidence" value="ECO:0007669"/>
    <property type="project" value="InterPro"/>
</dbReference>
<comment type="caution">
    <text evidence="7">The sequence shown here is derived from an EMBL/GenBank/DDBJ whole genome shotgun (WGS) entry which is preliminary data.</text>
</comment>
<evidence type="ECO:0000256" key="3">
    <source>
        <dbReference type="ARBA" id="ARBA00022723"/>
    </source>
</evidence>
<dbReference type="OrthoDB" id="2789670at2759"/>
<name>A0A8J4VXU4_9ROSI</name>
<evidence type="ECO:0000313" key="7">
    <source>
        <dbReference type="EMBL" id="KAF3965384.1"/>
    </source>
</evidence>
<keyword evidence="2" id="KW-0349">Heme</keyword>
<keyword evidence="8" id="KW-1185">Reference proteome</keyword>
<dbReference type="InterPro" id="IPR036396">
    <property type="entry name" value="Cyt_P450_sf"/>
</dbReference>
<evidence type="ECO:0008006" key="9">
    <source>
        <dbReference type="Google" id="ProtNLM"/>
    </source>
</evidence>
<dbReference type="PANTHER" id="PTHR47955">
    <property type="entry name" value="CYTOCHROME P450 FAMILY 71 PROTEIN"/>
    <property type="match status" value="1"/>
</dbReference>
<dbReference type="GO" id="GO:0016705">
    <property type="term" value="F:oxidoreductase activity, acting on paired donors, with incorporation or reduction of molecular oxygen"/>
    <property type="evidence" value="ECO:0007669"/>
    <property type="project" value="InterPro"/>
</dbReference>
<protein>
    <recommendedName>
        <fullName evidence="9">Cytochrome P450</fullName>
    </recommendedName>
</protein>
<evidence type="ECO:0000256" key="4">
    <source>
        <dbReference type="ARBA" id="ARBA00023002"/>
    </source>
</evidence>
<comment type="similarity">
    <text evidence="1">Belongs to the cytochrome P450 family.</text>
</comment>
<evidence type="ECO:0000256" key="1">
    <source>
        <dbReference type="ARBA" id="ARBA00010617"/>
    </source>
</evidence>
<evidence type="ECO:0000313" key="8">
    <source>
        <dbReference type="Proteomes" id="UP000737018"/>
    </source>
</evidence>
<keyword evidence="6" id="KW-0812">Transmembrane</keyword>
<dbReference type="Pfam" id="PF00067">
    <property type="entry name" value="p450"/>
    <property type="match status" value="1"/>
</dbReference>
<keyword evidence="5" id="KW-0408">Iron</keyword>
<dbReference type="AlphaFoldDB" id="A0A8J4VXU4"/>
<evidence type="ECO:0000256" key="2">
    <source>
        <dbReference type="ARBA" id="ARBA00022617"/>
    </source>
</evidence>
<keyword evidence="6" id="KW-1133">Transmembrane helix</keyword>
<dbReference type="SUPFAM" id="SSF48264">
    <property type="entry name" value="Cytochrome P450"/>
    <property type="match status" value="1"/>
</dbReference>